<dbReference type="OrthoDB" id="2013972at2759"/>
<evidence type="ECO:0000313" key="2">
    <source>
        <dbReference type="EMBL" id="RKP06346.1"/>
    </source>
</evidence>
<dbReference type="PANTHER" id="PTHR43591">
    <property type="entry name" value="METHYLTRANSFERASE"/>
    <property type="match status" value="1"/>
</dbReference>
<dbReference type="GO" id="GO:0008168">
    <property type="term" value="F:methyltransferase activity"/>
    <property type="evidence" value="ECO:0007669"/>
    <property type="project" value="UniProtKB-KW"/>
</dbReference>
<dbReference type="STRING" id="78915.A0A4P9XKR0"/>
<reference evidence="3" key="1">
    <citation type="journal article" date="2018" name="Nat. Microbiol.">
        <title>Leveraging single-cell genomics to expand the fungal tree of life.</title>
        <authorList>
            <person name="Ahrendt S.R."/>
            <person name="Quandt C.A."/>
            <person name="Ciobanu D."/>
            <person name="Clum A."/>
            <person name="Salamov A."/>
            <person name="Andreopoulos B."/>
            <person name="Cheng J.F."/>
            <person name="Woyke T."/>
            <person name="Pelin A."/>
            <person name="Henrissat B."/>
            <person name="Reynolds N.K."/>
            <person name="Benny G.L."/>
            <person name="Smith M.E."/>
            <person name="James T.Y."/>
            <person name="Grigoriev I.V."/>
        </authorList>
    </citation>
    <scope>NUCLEOTIDE SEQUENCE [LARGE SCALE GENOMIC DNA]</scope>
    <source>
        <strain evidence="3">RSA 1356</strain>
    </source>
</reference>
<dbReference type="CDD" id="cd02440">
    <property type="entry name" value="AdoMet_MTases"/>
    <property type="match status" value="1"/>
</dbReference>
<feature type="region of interest" description="Disordered" evidence="1">
    <location>
        <begin position="1"/>
        <end position="41"/>
    </location>
</feature>
<dbReference type="EMBL" id="KZ992903">
    <property type="protein sequence ID" value="RKP06346.1"/>
    <property type="molecule type" value="Genomic_DNA"/>
</dbReference>
<evidence type="ECO:0000256" key="1">
    <source>
        <dbReference type="SAM" id="MobiDB-lite"/>
    </source>
</evidence>
<gene>
    <name evidence="2" type="ORF">THASP1DRAFT_31836</name>
</gene>
<dbReference type="AlphaFoldDB" id="A0A4P9XKR0"/>
<dbReference type="PANTHER" id="PTHR43591:SF24">
    <property type="entry name" value="2-METHOXY-6-POLYPRENYL-1,4-BENZOQUINOL METHYLASE, MITOCHONDRIAL"/>
    <property type="match status" value="1"/>
</dbReference>
<keyword evidence="2" id="KW-0489">Methyltransferase</keyword>
<evidence type="ECO:0000313" key="3">
    <source>
        <dbReference type="Proteomes" id="UP000271241"/>
    </source>
</evidence>
<dbReference type="Proteomes" id="UP000271241">
    <property type="component" value="Unassembled WGS sequence"/>
</dbReference>
<proteinExistence type="predicted"/>
<dbReference type="Gene3D" id="3.40.50.150">
    <property type="entry name" value="Vaccinia Virus protein VP39"/>
    <property type="match status" value="1"/>
</dbReference>
<dbReference type="GO" id="GO:0032259">
    <property type="term" value="P:methylation"/>
    <property type="evidence" value="ECO:0007669"/>
    <property type="project" value="UniProtKB-KW"/>
</dbReference>
<dbReference type="InterPro" id="IPR029063">
    <property type="entry name" value="SAM-dependent_MTases_sf"/>
</dbReference>
<name>A0A4P9XKR0_9FUNG</name>
<accession>A0A4P9XKR0</accession>
<sequence>MDKHTQNAGDSDGDDGIVERTSFSNGRHYHSESNCPYPLSNDPEEVNRLNLQHRAIQQIIQRKYYAPLDEPKRALDIGSGTGIWLKEMAAVFPECQFTGIDIAPLQPKDGQPLNCTFETANVLDGLLYPDAHFDYVRHSLLGAAIPKEKWRPYIKECVRLCASGGWIEMTEANGQFCGGGAACRKLGGILTGAFQAQGLSLKTTDVLDELMREAGLVEVEVRKFKLTIGTSGGIVGALLLKNFRMGCAGMAPLVESTYGMPREDLDQLVLQAEEEIEQGNSFGLLCVYIGRKP</sequence>
<keyword evidence="3" id="KW-1185">Reference proteome</keyword>
<dbReference type="SUPFAM" id="SSF53335">
    <property type="entry name" value="S-adenosyl-L-methionine-dependent methyltransferases"/>
    <property type="match status" value="1"/>
</dbReference>
<keyword evidence="2" id="KW-0808">Transferase</keyword>
<organism evidence="2 3">
    <name type="scientific">Thamnocephalis sphaerospora</name>
    <dbReference type="NCBI Taxonomy" id="78915"/>
    <lineage>
        <taxon>Eukaryota</taxon>
        <taxon>Fungi</taxon>
        <taxon>Fungi incertae sedis</taxon>
        <taxon>Zoopagomycota</taxon>
        <taxon>Zoopagomycotina</taxon>
        <taxon>Zoopagomycetes</taxon>
        <taxon>Zoopagales</taxon>
        <taxon>Sigmoideomycetaceae</taxon>
        <taxon>Thamnocephalis</taxon>
    </lineage>
</organism>
<dbReference type="Pfam" id="PF13489">
    <property type="entry name" value="Methyltransf_23"/>
    <property type="match status" value="1"/>
</dbReference>
<protein>
    <submittedName>
        <fullName evidence="2">S-adenosyl-L-methionine-dependent methyltransferase</fullName>
    </submittedName>
</protein>